<reference evidence="2" key="1">
    <citation type="journal article" date="2022" name="Mol. Ecol. Resour.">
        <title>The genomes of chicory, endive, great burdock and yacon provide insights into Asteraceae palaeo-polyploidization history and plant inulin production.</title>
        <authorList>
            <person name="Fan W."/>
            <person name="Wang S."/>
            <person name="Wang H."/>
            <person name="Wang A."/>
            <person name="Jiang F."/>
            <person name="Liu H."/>
            <person name="Zhao H."/>
            <person name="Xu D."/>
            <person name="Zhang Y."/>
        </authorList>
    </citation>
    <scope>NUCLEOTIDE SEQUENCE [LARGE SCALE GENOMIC DNA]</scope>
    <source>
        <strain evidence="2">cv. Niubang</strain>
    </source>
</reference>
<comment type="caution">
    <text evidence="1">The sequence shown here is derived from an EMBL/GenBank/DDBJ whole genome shotgun (WGS) entry which is preliminary data.</text>
</comment>
<protein>
    <submittedName>
        <fullName evidence="1">Uncharacterized protein</fullName>
    </submittedName>
</protein>
<gene>
    <name evidence="1" type="ORF">L6452_25384</name>
</gene>
<dbReference type="EMBL" id="CM042054">
    <property type="protein sequence ID" value="KAI3707134.1"/>
    <property type="molecule type" value="Genomic_DNA"/>
</dbReference>
<name>A0ACB9AAV5_ARCLA</name>
<accession>A0ACB9AAV5</accession>
<reference evidence="1 2" key="2">
    <citation type="journal article" date="2022" name="Mol. Ecol. Resour.">
        <title>The genomes of chicory, endive, great burdock and yacon provide insights into Asteraceae paleo-polyploidization history and plant inulin production.</title>
        <authorList>
            <person name="Fan W."/>
            <person name="Wang S."/>
            <person name="Wang H."/>
            <person name="Wang A."/>
            <person name="Jiang F."/>
            <person name="Liu H."/>
            <person name="Zhao H."/>
            <person name="Xu D."/>
            <person name="Zhang Y."/>
        </authorList>
    </citation>
    <scope>NUCLEOTIDE SEQUENCE [LARGE SCALE GENOMIC DNA]</scope>
    <source>
        <strain evidence="2">cv. Niubang</strain>
    </source>
</reference>
<organism evidence="1 2">
    <name type="scientific">Arctium lappa</name>
    <name type="common">Greater burdock</name>
    <name type="synonym">Lappa major</name>
    <dbReference type="NCBI Taxonomy" id="4217"/>
    <lineage>
        <taxon>Eukaryota</taxon>
        <taxon>Viridiplantae</taxon>
        <taxon>Streptophyta</taxon>
        <taxon>Embryophyta</taxon>
        <taxon>Tracheophyta</taxon>
        <taxon>Spermatophyta</taxon>
        <taxon>Magnoliopsida</taxon>
        <taxon>eudicotyledons</taxon>
        <taxon>Gunneridae</taxon>
        <taxon>Pentapetalae</taxon>
        <taxon>asterids</taxon>
        <taxon>campanulids</taxon>
        <taxon>Asterales</taxon>
        <taxon>Asteraceae</taxon>
        <taxon>Carduoideae</taxon>
        <taxon>Cardueae</taxon>
        <taxon>Arctiinae</taxon>
        <taxon>Arctium</taxon>
    </lineage>
</organism>
<proteinExistence type="predicted"/>
<evidence type="ECO:0000313" key="1">
    <source>
        <dbReference type="EMBL" id="KAI3707134.1"/>
    </source>
</evidence>
<dbReference type="Proteomes" id="UP001055879">
    <property type="component" value="Linkage Group LG08"/>
</dbReference>
<sequence length="159" mass="18154">MADSPSSSPADVLSGFLATFPTLVQEKIRCAFDNLDDDCHWVGLIQFWAPVKIGPRWLLTTSDQPFLLDDNKLIEKYRLRCLKYKYNIDVKNKVQVEDDLTIISDAPATAFLNQTPEFFRELTAHEMSPLASFAVECGLFRSLVLPVFLSFTKLLCWCR</sequence>
<keyword evidence="2" id="KW-1185">Reference proteome</keyword>
<evidence type="ECO:0000313" key="2">
    <source>
        <dbReference type="Proteomes" id="UP001055879"/>
    </source>
</evidence>